<sequence>MNGMTVILDARSLPPADRAEAVRETIANTIVRVEIDFPAAAGPAAAYGAISQLGQLTVCSVRSNAVAVERTPALARDELAPSIFLGLQLSGSSLVVQGSREAVLKPQELVIYDSTVPYTLADAEGIRQHFFRIPITALGLPHDTIRQLCGITLCPGHPIADLAGAYLHRLASRPDIYDHPDAGSVSHPSIELIRALLTTHLDATALGTEPLQATLQLRVLEYARARLGDPGLSAAQIAAEHHVSVRHLYNVLATGGISLGDWIRERRLEGCREDLASPGLRSLTIAAVARRWGFTDPSNFGRVFRTAYGLSPREWRSLAHQ</sequence>
<protein>
    <submittedName>
        <fullName evidence="5">Helix-turn-helix domain-containing protein</fullName>
    </submittedName>
</protein>
<dbReference type="Proteomes" id="UP001501222">
    <property type="component" value="Unassembled WGS sequence"/>
</dbReference>
<dbReference type="InterPro" id="IPR018060">
    <property type="entry name" value="HTH_AraC"/>
</dbReference>
<feature type="domain" description="HTH araC/xylS-type" evidence="4">
    <location>
        <begin position="217"/>
        <end position="318"/>
    </location>
</feature>
<evidence type="ECO:0000259" key="4">
    <source>
        <dbReference type="PROSITE" id="PS01124"/>
    </source>
</evidence>
<proteinExistence type="predicted"/>
<comment type="caution">
    <text evidence="5">The sequence shown here is derived from an EMBL/GenBank/DDBJ whole genome shotgun (WGS) entry which is preliminary data.</text>
</comment>
<keyword evidence="6" id="KW-1185">Reference proteome</keyword>
<keyword evidence="3" id="KW-0804">Transcription</keyword>
<evidence type="ECO:0000256" key="1">
    <source>
        <dbReference type="ARBA" id="ARBA00023015"/>
    </source>
</evidence>
<dbReference type="InterPro" id="IPR020449">
    <property type="entry name" value="Tscrpt_reg_AraC-type_HTH"/>
</dbReference>
<name>A0ABP6YBB9_9ACTN</name>
<dbReference type="SUPFAM" id="SSF46689">
    <property type="entry name" value="Homeodomain-like"/>
    <property type="match status" value="1"/>
</dbReference>
<evidence type="ECO:0000313" key="6">
    <source>
        <dbReference type="Proteomes" id="UP001501222"/>
    </source>
</evidence>
<keyword evidence="2" id="KW-0238">DNA-binding</keyword>
<dbReference type="InterPro" id="IPR050204">
    <property type="entry name" value="AraC_XylS_family_regulators"/>
</dbReference>
<dbReference type="InterPro" id="IPR035418">
    <property type="entry name" value="AraC-bd_2"/>
</dbReference>
<accession>A0ABP6YBB9</accession>
<dbReference type="SMART" id="SM00342">
    <property type="entry name" value="HTH_ARAC"/>
    <property type="match status" value="1"/>
</dbReference>
<organism evidence="5 6">
    <name type="scientific">Kribbella ginsengisoli</name>
    <dbReference type="NCBI Taxonomy" id="363865"/>
    <lineage>
        <taxon>Bacteria</taxon>
        <taxon>Bacillati</taxon>
        <taxon>Actinomycetota</taxon>
        <taxon>Actinomycetes</taxon>
        <taxon>Propionibacteriales</taxon>
        <taxon>Kribbellaceae</taxon>
        <taxon>Kribbella</taxon>
    </lineage>
</organism>
<dbReference type="PROSITE" id="PS01124">
    <property type="entry name" value="HTH_ARAC_FAMILY_2"/>
    <property type="match status" value="1"/>
</dbReference>
<evidence type="ECO:0000256" key="2">
    <source>
        <dbReference type="ARBA" id="ARBA00023125"/>
    </source>
</evidence>
<evidence type="ECO:0000313" key="5">
    <source>
        <dbReference type="EMBL" id="GAA3580457.1"/>
    </source>
</evidence>
<dbReference type="EMBL" id="BAABAA010000008">
    <property type="protein sequence ID" value="GAA3580457.1"/>
    <property type="molecule type" value="Genomic_DNA"/>
</dbReference>
<dbReference type="PANTHER" id="PTHR46796:SF6">
    <property type="entry name" value="ARAC SUBFAMILY"/>
    <property type="match status" value="1"/>
</dbReference>
<keyword evidence="1" id="KW-0805">Transcription regulation</keyword>
<reference evidence="6" key="1">
    <citation type="journal article" date="2019" name="Int. J. Syst. Evol. Microbiol.">
        <title>The Global Catalogue of Microorganisms (GCM) 10K type strain sequencing project: providing services to taxonomists for standard genome sequencing and annotation.</title>
        <authorList>
            <consortium name="The Broad Institute Genomics Platform"/>
            <consortium name="The Broad Institute Genome Sequencing Center for Infectious Disease"/>
            <person name="Wu L."/>
            <person name="Ma J."/>
        </authorList>
    </citation>
    <scope>NUCLEOTIDE SEQUENCE [LARGE SCALE GENOMIC DNA]</scope>
    <source>
        <strain evidence="6">JCM 16928</strain>
    </source>
</reference>
<dbReference type="PRINTS" id="PR00032">
    <property type="entry name" value="HTHARAC"/>
</dbReference>
<gene>
    <name evidence="5" type="ORF">GCM10022235_58420</name>
</gene>
<dbReference type="Gene3D" id="1.10.10.60">
    <property type="entry name" value="Homeodomain-like"/>
    <property type="match status" value="1"/>
</dbReference>
<dbReference type="Pfam" id="PF14525">
    <property type="entry name" value="AraC_binding_2"/>
    <property type="match status" value="1"/>
</dbReference>
<dbReference type="Pfam" id="PF12833">
    <property type="entry name" value="HTH_18"/>
    <property type="match status" value="1"/>
</dbReference>
<dbReference type="PANTHER" id="PTHR46796">
    <property type="entry name" value="HTH-TYPE TRANSCRIPTIONAL ACTIVATOR RHAS-RELATED"/>
    <property type="match status" value="1"/>
</dbReference>
<evidence type="ECO:0000256" key="3">
    <source>
        <dbReference type="ARBA" id="ARBA00023163"/>
    </source>
</evidence>
<dbReference type="InterPro" id="IPR009057">
    <property type="entry name" value="Homeodomain-like_sf"/>
</dbReference>